<accession>A0A1B7TCA0</accession>
<sequence>MSEDTKEQINNNNNNNNNDYQFRQDEQYDLKHEGEGAPIGGSTVDELFPQEKPHWNDWPFIILFLIVLGGFIVISGIVFNYWNSNSSDYGSSTIYGNTSSTLNSNAAVGLIFSVAISVVLTCVGFIICRIHPRSFIICGIIFNIACGLGTAIMYLALKYWSAGIVFLVFTLFSAWCYWGMRSRIPLSVEILTVVMDVIKWYPLILLVAFIGACVAAGFSFWFALVITATYMRFDPKGNNGQTCDSSSTGSCSYSKLIGVMVVVFFCGYYITEVIKNIIHVSVSGVYGCWYYMAKSDQGPPKRPIWGSFRRAVTYCLGSICFGSLIVSILETIKATLNLVKNTVLQNSQWGQIGMIVINIIFSIINWMAQYFNHYAYSFIAIYGKPYLRAAKETYHMFREKGIDALINDNLINVAIGFYATFTAYIATLFTYLFLRFTKPDYNSNGDYTAPLMAFSFLISIQIVNIVNETIRSGTATFFICLGNDPEVFMHSYRDRFDRIFNAYPQVLQKLTHQNV</sequence>
<dbReference type="Proteomes" id="UP000092321">
    <property type="component" value="Unassembled WGS sequence"/>
</dbReference>
<feature type="transmembrane region" description="Helical" evidence="8">
    <location>
        <begin position="253"/>
        <end position="271"/>
    </location>
</feature>
<comment type="function">
    <text evidence="1 8">Probably involved in transport through the plasma membrane.</text>
</comment>
<gene>
    <name evidence="10" type="ORF">HANVADRAFT_25326</name>
</gene>
<keyword evidence="11" id="KW-1185">Reference proteome</keyword>
<feature type="transmembrane region" description="Helical" evidence="8">
    <location>
        <begin position="311"/>
        <end position="329"/>
    </location>
</feature>
<keyword evidence="5 8" id="KW-0812">Transmembrane</keyword>
<feature type="transmembrane region" description="Helical" evidence="8">
    <location>
        <begin position="106"/>
        <end position="128"/>
    </location>
</feature>
<dbReference type="PANTHER" id="PTHR12385:SF4">
    <property type="entry name" value="PROTEIN PNS1"/>
    <property type="match status" value="1"/>
</dbReference>
<dbReference type="InterPro" id="IPR007603">
    <property type="entry name" value="Choline_transptr-like"/>
</dbReference>
<comment type="subcellular location">
    <subcellularLocation>
        <location evidence="2 8">Cell membrane</location>
        <topology evidence="2 8">Multi-pass membrane protein</topology>
    </subcellularLocation>
</comment>
<dbReference type="AlphaFoldDB" id="A0A1B7TCA0"/>
<reference evidence="11" key="1">
    <citation type="journal article" date="2016" name="Proc. Natl. Acad. Sci. U.S.A.">
        <title>Comparative genomics of biotechnologically important yeasts.</title>
        <authorList>
            <person name="Riley R."/>
            <person name="Haridas S."/>
            <person name="Wolfe K.H."/>
            <person name="Lopes M.R."/>
            <person name="Hittinger C.T."/>
            <person name="Goeker M."/>
            <person name="Salamov A.A."/>
            <person name="Wisecaver J.H."/>
            <person name="Long T.M."/>
            <person name="Calvey C.H."/>
            <person name="Aerts A.L."/>
            <person name="Barry K.W."/>
            <person name="Choi C."/>
            <person name="Clum A."/>
            <person name="Coughlan A.Y."/>
            <person name="Deshpande S."/>
            <person name="Douglass A.P."/>
            <person name="Hanson S.J."/>
            <person name="Klenk H.-P."/>
            <person name="LaButti K.M."/>
            <person name="Lapidus A."/>
            <person name="Lindquist E.A."/>
            <person name="Lipzen A.M."/>
            <person name="Meier-Kolthoff J.P."/>
            <person name="Ohm R.A."/>
            <person name="Otillar R.P."/>
            <person name="Pangilinan J.L."/>
            <person name="Peng Y."/>
            <person name="Rokas A."/>
            <person name="Rosa C.A."/>
            <person name="Scheuner C."/>
            <person name="Sibirny A.A."/>
            <person name="Slot J.C."/>
            <person name="Stielow J.B."/>
            <person name="Sun H."/>
            <person name="Kurtzman C.P."/>
            <person name="Blackwell M."/>
            <person name="Grigoriev I.V."/>
            <person name="Jeffries T.W."/>
        </authorList>
    </citation>
    <scope>NUCLEOTIDE SEQUENCE [LARGE SCALE GENOMIC DNA]</scope>
    <source>
        <strain evidence="11">NRRL Y-1626</strain>
    </source>
</reference>
<feature type="transmembrane region" description="Helical" evidence="8">
    <location>
        <begin position="60"/>
        <end position="82"/>
    </location>
</feature>
<evidence type="ECO:0000256" key="1">
    <source>
        <dbReference type="ARBA" id="ARBA00002957"/>
    </source>
</evidence>
<dbReference type="OrthoDB" id="44736at2759"/>
<evidence type="ECO:0000256" key="5">
    <source>
        <dbReference type="ARBA" id="ARBA00022692"/>
    </source>
</evidence>
<keyword evidence="6 8" id="KW-1133">Transmembrane helix</keyword>
<feature type="transmembrane region" description="Helical" evidence="8">
    <location>
        <begin position="162"/>
        <end position="180"/>
    </location>
</feature>
<evidence type="ECO:0000256" key="3">
    <source>
        <dbReference type="ARBA" id="ARBA00007168"/>
    </source>
</evidence>
<comment type="similarity">
    <text evidence="3 8">Belongs to the CTL (choline transporter-like) family.</text>
</comment>
<evidence type="ECO:0000256" key="6">
    <source>
        <dbReference type="ARBA" id="ARBA00022989"/>
    </source>
</evidence>
<feature type="region of interest" description="Disordered" evidence="9">
    <location>
        <begin position="1"/>
        <end position="21"/>
    </location>
</feature>
<evidence type="ECO:0000256" key="9">
    <source>
        <dbReference type="SAM" id="MobiDB-lite"/>
    </source>
</evidence>
<evidence type="ECO:0000313" key="10">
    <source>
        <dbReference type="EMBL" id="OBA26351.1"/>
    </source>
</evidence>
<name>A0A1B7TCA0_9ASCO</name>
<feature type="transmembrane region" description="Helical" evidence="8">
    <location>
        <begin position="349"/>
        <end position="368"/>
    </location>
</feature>
<evidence type="ECO:0000256" key="7">
    <source>
        <dbReference type="ARBA" id="ARBA00023136"/>
    </source>
</evidence>
<dbReference type="Pfam" id="PF04515">
    <property type="entry name" value="Choline_transpo"/>
    <property type="match status" value="1"/>
</dbReference>
<evidence type="ECO:0000256" key="8">
    <source>
        <dbReference type="RuleBase" id="RU368066"/>
    </source>
</evidence>
<feature type="transmembrane region" description="Helical" evidence="8">
    <location>
        <begin position="200"/>
        <end position="233"/>
    </location>
</feature>
<dbReference type="GO" id="GO:0005886">
    <property type="term" value="C:plasma membrane"/>
    <property type="evidence" value="ECO:0007669"/>
    <property type="project" value="UniProtKB-SubCell"/>
</dbReference>
<dbReference type="EMBL" id="LXPE01000019">
    <property type="protein sequence ID" value="OBA26351.1"/>
    <property type="molecule type" value="Genomic_DNA"/>
</dbReference>
<dbReference type="GO" id="GO:0022857">
    <property type="term" value="F:transmembrane transporter activity"/>
    <property type="evidence" value="ECO:0007669"/>
    <property type="project" value="UniProtKB-UniRule"/>
</dbReference>
<comment type="caution">
    <text evidence="10">The sequence shown here is derived from an EMBL/GenBank/DDBJ whole genome shotgun (WGS) entry which is preliminary data.</text>
</comment>
<feature type="transmembrane region" description="Helical" evidence="8">
    <location>
        <begin position="447"/>
        <end position="466"/>
    </location>
</feature>
<feature type="transmembrane region" description="Helical" evidence="8">
    <location>
        <begin position="410"/>
        <end position="435"/>
    </location>
</feature>
<evidence type="ECO:0000313" key="11">
    <source>
        <dbReference type="Proteomes" id="UP000092321"/>
    </source>
</evidence>
<evidence type="ECO:0000256" key="2">
    <source>
        <dbReference type="ARBA" id="ARBA00004651"/>
    </source>
</evidence>
<proteinExistence type="inferred from homology"/>
<protein>
    <recommendedName>
        <fullName evidence="4 8">Protein PNS1</fullName>
    </recommendedName>
</protein>
<dbReference type="PANTHER" id="PTHR12385">
    <property type="entry name" value="CHOLINE TRANSPORTER-LIKE (SLC FAMILY 44)"/>
    <property type="match status" value="1"/>
</dbReference>
<keyword evidence="7 8" id="KW-0472">Membrane</keyword>
<feature type="transmembrane region" description="Helical" evidence="8">
    <location>
        <begin position="135"/>
        <end position="156"/>
    </location>
</feature>
<evidence type="ECO:0000256" key="4">
    <source>
        <dbReference type="ARBA" id="ARBA00015388"/>
    </source>
</evidence>
<organism evidence="10 11">
    <name type="scientific">Hanseniaspora valbyensis NRRL Y-1626</name>
    <dbReference type="NCBI Taxonomy" id="766949"/>
    <lineage>
        <taxon>Eukaryota</taxon>
        <taxon>Fungi</taxon>
        <taxon>Dikarya</taxon>
        <taxon>Ascomycota</taxon>
        <taxon>Saccharomycotina</taxon>
        <taxon>Saccharomycetes</taxon>
        <taxon>Saccharomycodales</taxon>
        <taxon>Saccharomycodaceae</taxon>
        <taxon>Hanseniaspora</taxon>
    </lineage>
</organism>